<organism evidence="2 3">
    <name type="scientific">Linum tenue</name>
    <dbReference type="NCBI Taxonomy" id="586396"/>
    <lineage>
        <taxon>Eukaryota</taxon>
        <taxon>Viridiplantae</taxon>
        <taxon>Streptophyta</taxon>
        <taxon>Embryophyta</taxon>
        <taxon>Tracheophyta</taxon>
        <taxon>Spermatophyta</taxon>
        <taxon>Magnoliopsida</taxon>
        <taxon>eudicotyledons</taxon>
        <taxon>Gunneridae</taxon>
        <taxon>Pentapetalae</taxon>
        <taxon>rosids</taxon>
        <taxon>fabids</taxon>
        <taxon>Malpighiales</taxon>
        <taxon>Linaceae</taxon>
        <taxon>Linum</taxon>
    </lineage>
</organism>
<keyword evidence="3" id="KW-1185">Reference proteome</keyword>
<reference evidence="2" key="1">
    <citation type="submission" date="2022-08" db="EMBL/GenBank/DDBJ databases">
        <authorList>
            <person name="Gutierrez-Valencia J."/>
        </authorList>
    </citation>
    <scope>NUCLEOTIDE SEQUENCE</scope>
</reference>
<dbReference type="EMBL" id="CAMGYJ010000006">
    <property type="protein sequence ID" value="CAI0432029.1"/>
    <property type="molecule type" value="Genomic_DNA"/>
</dbReference>
<evidence type="ECO:0000313" key="2">
    <source>
        <dbReference type="EMBL" id="CAI0432031.1"/>
    </source>
</evidence>
<evidence type="ECO:0000313" key="1">
    <source>
        <dbReference type="EMBL" id="CAI0432029.1"/>
    </source>
</evidence>
<dbReference type="Proteomes" id="UP001154282">
    <property type="component" value="Unassembled WGS sequence"/>
</dbReference>
<dbReference type="EMBL" id="CAMGYJ010000006">
    <property type="protein sequence ID" value="CAI0432031.1"/>
    <property type="molecule type" value="Genomic_DNA"/>
</dbReference>
<accession>A0AAV0LD09</accession>
<comment type="caution">
    <text evidence="2">The sequence shown here is derived from an EMBL/GenBank/DDBJ whole genome shotgun (WGS) entry which is preliminary data.</text>
</comment>
<gene>
    <name evidence="1" type="ORF">LITE_LOCUS23253</name>
    <name evidence="2" type="ORF">LITE_LOCUS23255</name>
</gene>
<protein>
    <submittedName>
        <fullName evidence="2">Uncharacterized protein</fullName>
    </submittedName>
</protein>
<name>A0AAV0LD09_9ROSI</name>
<proteinExistence type="predicted"/>
<evidence type="ECO:0000313" key="3">
    <source>
        <dbReference type="Proteomes" id="UP001154282"/>
    </source>
</evidence>
<sequence>MSHVFLMINLMRLYV</sequence>